<accession>A0A7Z0X158</accession>
<comment type="caution">
    <text evidence="2">The sequence shown here is derived from an EMBL/GenBank/DDBJ whole genome shotgun (WGS) entry which is preliminary data.</text>
</comment>
<dbReference type="AlphaFoldDB" id="A0A7Z0X158"/>
<dbReference type="Gene3D" id="3.40.1580.10">
    <property type="entry name" value="SMI1/KNR4-like"/>
    <property type="match status" value="1"/>
</dbReference>
<dbReference type="InterPro" id="IPR018958">
    <property type="entry name" value="Knr4/Smi1-like_dom"/>
</dbReference>
<dbReference type="InterPro" id="IPR037883">
    <property type="entry name" value="Knr4/Smi1-like_sf"/>
</dbReference>
<dbReference type="SMART" id="SM00860">
    <property type="entry name" value="SMI1_KNR4"/>
    <property type="match status" value="1"/>
</dbReference>
<evidence type="ECO:0000259" key="1">
    <source>
        <dbReference type="SMART" id="SM00860"/>
    </source>
</evidence>
<reference evidence="2 3" key="1">
    <citation type="journal article" date="2016" name="Front. Microbiol.">
        <title>High-Level Heat Resistance of Spores of Bacillus amyloliquefaciens and Bacillus licheniformis Results from the Presence of a spoVA Operon in a Tn1546 Transposon.</title>
        <authorList>
            <person name="Berendsen E.M."/>
            <person name="Koning R.A."/>
            <person name="Boekhorst J."/>
            <person name="de Jong A."/>
            <person name="Kuipers O.P."/>
            <person name="Wells-Bennik M.H."/>
        </authorList>
    </citation>
    <scope>NUCLEOTIDE SEQUENCE [LARGE SCALE GENOMIC DNA]</scope>
    <source>
        <strain evidence="2 3">B4121</strain>
    </source>
</reference>
<name>A0A7Z0X158_9BACI</name>
<dbReference type="Proteomes" id="UP000185604">
    <property type="component" value="Unassembled WGS sequence"/>
</dbReference>
<sequence>MRLNKFNFIKNSHHEFYELKENDLIKAEDRLGFRFPKELREFYLEIGYGFIRGNKSAINRFLDPATIADITLREDIYEFDPDLDDIYEDEDRLVFYEVNEGVYLTLDLNDTDKSSVFFFDKKIADSIEGFIKKVDQNDRYFEDMED</sequence>
<protein>
    <submittedName>
        <fullName evidence="2">Putative cytosolic protein</fullName>
    </submittedName>
</protein>
<evidence type="ECO:0000313" key="3">
    <source>
        <dbReference type="Proteomes" id="UP000185604"/>
    </source>
</evidence>
<feature type="domain" description="Knr4/Smi1-like" evidence="1">
    <location>
        <begin position="18"/>
        <end position="133"/>
    </location>
</feature>
<evidence type="ECO:0000313" key="2">
    <source>
        <dbReference type="EMBL" id="OLF98040.1"/>
    </source>
</evidence>
<dbReference type="SUPFAM" id="SSF160631">
    <property type="entry name" value="SMI1/KNR4-like"/>
    <property type="match status" value="1"/>
</dbReference>
<dbReference type="Pfam" id="PF14568">
    <property type="entry name" value="SUKH_6"/>
    <property type="match status" value="1"/>
</dbReference>
<gene>
    <name evidence="2" type="ORF">B4121_0667</name>
</gene>
<organism evidence="2 3">
    <name type="scientific">Bacillus paralicheniformis</name>
    <dbReference type="NCBI Taxonomy" id="1648923"/>
    <lineage>
        <taxon>Bacteria</taxon>
        <taxon>Bacillati</taxon>
        <taxon>Bacillota</taxon>
        <taxon>Bacilli</taxon>
        <taxon>Bacillales</taxon>
        <taxon>Bacillaceae</taxon>
        <taxon>Bacillus</taxon>
    </lineage>
</organism>
<proteinExistence type="predicted"/>
<dbReference type="EMBL" id="LKPO01000003">
    <property type="protein sequence ID" value="OLF98040.1"/>
    <property type="molecule type" value="Genomic_DNA"/>
</dbReference>